<dbReference type="NCBIfam" id="TIGR03061">
    <property type="entry name" value="pip_yhgE_Nterm"/>
    <property type="match status" value="1"/>
</dbReference>
<dbReference type="EMBL" id="FQXM01000014">
    <property type="protein sequence ID" value="SHH80480.1"/>
    <property type="molecule type" value="Genomic_DNA"/>
</dbReference>
<dbReference type="GO" id="GO:0140359">
    <property type="term" value="F:ABC-type transporter activity"/>
    <property type="evidence" value="ECO:0007669"/>
    <property type="project" value="InterPro"/>
</dbReference>
<keyword evidence="8" id="KW-1185">Reference proteome</keyword>
<feature type="transmembrane region" description="Helical" evidence="5">
    <location>
        <begin position="659"/>
        <end position="681"/>
    </location>
</feature>
<keyword evidence="4 5" id="KW-0472">Membrane</keyword>
<dbReference type="InterPro" id="IPR051328">
    <property type="entry name" value="T7SS_ABC-Transporter"/>
</dbReference>
<gene>
    <name evidence="7" type="ORF">SAMN02745207_02568</name>
</gene>
<keyword evidence="2 5" id="KW-0812">Transmembrane</keyword>
<feature type="transmembrane region" description="Helical" evidence="5">
    <location>
        <begin position="776"/>
        <end position="793"/>
    </location>
</feature>
<protein>
    <submittedName>
        <fullName evidence="7">Putative membrane protein</fullName>
    </submittedName>
</protein>
<reference evidence="7 8" key="1">
    <citation type="submission" date="2016-11" db="EMBL/GenBank/DDBJ databases">
        <authorList>
            <person name="Jaros S."/>
            <person name="Januszkiewicz K."/>
            <person name="Wedrychowicz H."/>
        </authorList>
    </citation>
    <scope>NUCLEOTIDE SEQUENCE [LARGE SCALE GENOMIC DNA]</scope>
    <source>
        <strain evidence="7 8">DSM 8605</strain>
    </source>
</reference>
<feature type="transmembrane region" description="Helical" evidence="5">
    <location>
        <begin position="20"/>
        <end position="43"/>
    </location>
</feature>
<evidence type="ECO:0000256" key="5">
    <source>
        <dbReference type="SAM" id="Phobius"/>
    </source>
</evidence>
<organism evidence="7 8">
    <name type="scientific">Clostridium grantii DSM 8605</name>
    <dbReference type="NCBI Taxonomy" id="1121316"/>
    <lineage>
        <taxon>Bacteria</taxon>
        <taxon>Bacillati</taxon>
        <taxon>Bacillota</taxon>
        <taxon>Clostridia</taxon>
        <taxon>Eubacteriales</taxon>
        <taxon>Clostridiaceae</taxon>
        <taxon>Clostridium</taxon>
    </lineage>
</organism>
<evidence type="ECO:0000256" key="3">
    <source>
        <dbReference type="ARBA" id="ARBA00022989"/>
    </source>
</evidence>
<dbReference type="PANTHER" id="PTHR43077">
    <property type="entry name" value="TRANSPORT PERMEASE YVFS-RELATED"/>
    <property type="match status" value="1"/>
</dbReference>
<feature type="transmembrane region" description="Helical" evidence="5">
    <location>
        <begin position="718"/>
        <end position="735"/>
    </location>
</feature>
<dbReference type="Gene3D" id="3.40.1710.10">
    <property type="entry name" value="abc type-2 transporter like domain"/>
    <property type="match status" value="1"/>
</dbReference>
<dbReference type="Gene3D" id="1.10.287.950">
    <property type="entry name" value="Methyl-accepting chemotaxis protein"/>
    <property type="match status" value="1"/>
</dbReference>
<sequence>MDFLKVAGSDIKGIFKNRFIRISIIAIIIVPLMYSLLYLYAFWDPYSQLSELPFAIVNQDIGTVVDNDDVNYGNDIIENLKTDDQMGWEFVDYDEAMDGLNKAEGGYYGVFIIPENFSENILSAKDSSPIQPKIIYSSNNKKNFITSQINSSVVLKLKENIVKNITKEYTKVTFESLYDLKDGLIAAADGSGQLTEGLNEAKDGSYELNDGLSLLKEKIPSLEEGVSDLSNGASALYTGISTTSVDASGSPLGLKNGISMLSTGLNSAKTGANDLNSGASQILQGVETVGAGLDSLNNAVSVGSDTTPSLTSALESIYSGVTNTSAGLGSAVTQLNVAVNTGSSSQPSLVNGMSSIEAGTNNIGATLTQVQALLNSGDATSIAQAKGIVAVLVNETTTNSTDPLKPTYLDGVQSINKAVSKQLAPGISMLNASVNGVDGINPLNGQPTLVAGVSKVYSAVTDSKNGLASGVAMLNAAVNTGYNGNPSLILAMTSLKDGTAALSSGISTATSASNSLLSGADKLADGSKQLQEGLVTLNSSVPELADGVTKLYDGSTSLNEGMEKLFDGSQELNDKLQEGATDISDSLVNTPSAMGEYVSEPVIITDDAINPVTKYGEGFAPYFIPLSLWVGVMLMFFIITDKVSGDLNVGSASLVTGKFLSYAFIGLLQAVLASVVVLFLGLRPNNIVMYFVFNIFMSMVFIGIIQCLVFLLGEAGRLLSIVLLIFQLTSCAGTFPLEVVPKFFKVLYPYMPFTYCVSALREIISGSNNAVIMKDILILAAVLLVSVSASVILKQHADKVHEKVRLKKDNLVY</sequence>
<feature type="domain" description="ABC-2 type transporter transmembrane" evidence="6">
    <location>
        <begin position="586"/>
        <end position="791"/>
    </location>
</feature>
<dbReference type="PANTHER" id="PTHR43077:SF5">
    <property type="entry name" value="PHAGE INFECTION PROTEIN"/>
    <property type="match status" value="1"/>
</dbReference>
<keyword evidence="3 5" id="KW-1133">Transmembrane helix</keyword>
<comment type="subcellular location">
    <subcellularLocation>
        <location evidence="1">Membrane</location>
        <topology evidence="1">Multi-pass membrane protein</topology>
    </subcellularLocation>
</comment>
<dbReference type="GO" id="GO:0016020">
    <property type="term" value="C:membrane"/>
    <property type="evidence" value="ECO:0007669"/>
    <property type="project" value="UniProtKB-SubCell"/>
</dbReference>
<evidence type="ECO:0000313" key="7">
    <source>
        <dbReference type="EMBL" id="SHH80480.1"/>
    </source>
</evidence>
<dbReference type="NCBIfam" id="TIGR03062">
    <property type="entry name" value="pip_yhgE_Cterm"/>
    <property type="match status" value="1"/>
</dbReference>
<dbReference type="Pfam" id="PF12698">
    <property type="entry name" value="ABC2_membrane_3"/>
    <property type="match status" value="2"/>
</dbReference>
<name>A0A1M5VZ67_9CLOT</name>
<dbReference type="AlphaFoldDB" id="A0A1M5VZ67"/>
<feature type="domain" description="ABC-2 type transporter transmembrane" evidence="6">
    <location>
        <begin position="23"/>
        <end position="175"/>
    </location>
</feature>
<evidence type="ECO:0000259" key="6">
    <source>
        <dbReference type="Pfam" id="PF12698"/>
    </source>
</evidence>
<dbReference type="InterPro" id="IPR017500">
    <property type="entry name" value="Phage_infect_YhgE_N"/>
</dbReference>
<evidence type="ECO:0000313" key="8">
    <source>
        <dbReference type="Proteomes" id="UP000184447"/>
    </source>
</evidence>
<evidence type="ECO:0000256" key="1">
    <source>
        <dbReference type="ARBA" id="ARBA00004141"/>
    </source>
</evidence>
<dbReference type="RefSeq" id="WP_073338823.1">
    <property type="nucleotide sequence ID" value="NZ_FQXM01000014.1"/>
</dbReference>
<feature type="transmembrane region" description="Helical" evidence="5">
    <location>
        <begin position="619"/>
        <end position="639"/>
    </location>
</feature>
<evidence type="ECO:0000256" key="4">
    <source>
        <dbReference type="ARBA" id="ARBA00023136"/>
    </source>
</evidence>
<dbReference type="InterPro" id="IPR013525">
    <property type="entry name" value="ABC2_TM"/>
</dbReference>
<dbReference type="InterPro" id="IPR023908">
    <property type="entry name" value="xxxLxxG_rpt"/>
</dbReference>
<proteinExistence type="predicted"/>
<evidence type="ECO:0000256" key="2">
    <source>
        <dbReference type="ARBA" id="ARBA00022692"/>
    </source>
</evidence>
<dbReference type="InterPro" id="IPR017501">
    <property type="entry name" value="Phage_infect_YhgE_C"/>
</dbReference>
<dbReference type="OrthoDB" id="9811483at2"/>
<dbReference type="NCBIfam" id="TIGR03057">
    <property type="entry name" value="xxxLxxG_by_4"/>
    <property type="match status" value="1"/>
</dbReference>
<dbReference type="Proteomes" id="UP000184447">
    <property type="component" value="Unassembled WGS sequence"/>
</dbReference>
<feature type="transmembrane region" description="Helical" evidence="5">
    <location>
        <begin position="687"/>
        <end position="711"/>
    </location>
</feature>
<dbReference type="STRING" id="1121316.SAMN02745207_02568"/>
<accession>A0A1M5VZ67</accession>